<evidence type="ECO:0000259" key="5">
    <source>
        <dbReference type="Pfam" id="PF03160"/>
    </source>
</evidence>
<dbReference type="SUPFAM" id="SSF141072">
    <property type="entry name" value="CalX-like"/>
    <property type="match status" value="1"/>
</dbReference>
<accession>A0ABQ9VTN0</accession>
<organism evidence="6 7">
    <name type="scientific">Saguinus oedipus</name>
    <name type="common">Cotton-top tamarin</name>
    <name type="synonym">Oedipomidas oedipus</name>
    <dbReference type="NCBI Taxonomy" id="9490"/>
    <lineage>
        <taxon>Eukaryota</taxon>
        <taxon>Metazoa</taxon>
        <taxon>Chordata</taxon>
        <taxon>Craniata</taxon>
        <taxon>Vertebrata</taxon>
        <taxon>Euteleostomi</taxon>
        <taxon>Mammalia</taxon>
        <taxon>Eutheria</taxon>
        <taxon>Euarchontoglires</taxon>
        <taxon>Primates</taxon>
        <taxon>Haplorrhini</taxon>
        <taxon>Platyrrhini</taxon>
        <taxon>Cebidae</taxon>
        <taxon>Callitrichinae</taxon>
        <taxon>Saguinus</taxon>
    </lineage>
</organism>
<dbReference type="InterPro" id="IPR038081">
    <property type="entry name" value="CalX-like_sf"/>
</dbReference>
<feature type="domain" description="Calx-beta" evidence="5">
    <location>
        <begin position="1"/>
        <end position="74"/>
    </location>
</feature>
<dbReference type="PANTHER" id="PTHR45739:SF4">
    <property type="entry name" value="FRAS1-RELATED EXTRACELLULAR MATRIX PROTEIN 2"/>
    <property type="match status" value="1"/>
</dbReference>
<evidence type="ECO:0000313" key="6">
    <source>
        <dbReference type="EMBL" id="KAK2112730.1"/>
    </source>
</evidence>
<evidence type="ECO:0000256" key="1">
    <source>
        <dbReference type="ARBA" id="ARBA00022729"/>
    </source>
</evidence>
<protein>
    <submittedName>
        <fullName evidence="6">FRAS1- extracellular matrix protein 2</fullName>
    </submittedName>
</protein>
<keyword evidence="7" id="KW-1185">Reference proteome</keyword>
<feature type="compositionally biased region" description="Basic and acidic residues" evidence="4">
    <location>
        <begin position="1"/>
        <end position="16"/>
    </location>
</feature>
<reference evidence="6 7" key="1">
    <citation type="submission" date="2023-05" db="EMBL/GenBank/DDBJ databases">
        <title>B98-5 Cell Line De Novo Hybrid Assembly: An Optical Mapping Approach.</title>
        <authorList>
            <person name="Kananen K."/>
            <person name="Auerbach J.A."/>
            <person name="Kautto E."/>
            <person name="Blachly J.S."/>
        </authorList>
    </citation>
    <scope>NUCLEOTIDE SEQUENCE [LARGE SCALE GENOMIC DNA]</scope>
    <source>
        <strain evidence="6">B95-8</strain>
        <tissue evidence="6">Cell line</tissue>
    </source>
</reference>
<feature type="non-terminal residue" evidence="6">
    <location>
        <position position="76"/>
    </location>
</feature>
<feature type="region of interest" description="Disordered" evidence="4">
    <location>
        <begin position="1"/>
        <end position="23"/>
    </location>
</feature>
<comment type="caution">
    <text evidence="6">The sequence shown here is derived from an EMBL/GenBank/DDBJ whole genome shotgun (WGS) entry which is preliminary data.</text>
</comment>
<name>A0ABQ9VTN0_SAGOE</name>
<dbReference type="InterPro" id="IPR051561">
    <property type="entry name" value="FRAS1_ECM"/>
</dbReference>
<proteinExistence type="predicted"/>
<evidence type="ECO:0000256" key="4">
    <source>
        <dbReference type="SAM" id="MobiDB-lite"/>
    </source>
</evidence>
<keyword evidence="2" id="KW-0677">Repeat</keyword>
<gene>
    <name evidence="6" type="primary">FREM2_2</name>
    <name evidence="6" type="ORF">P7K49_012477</name>
</gene>
<dbReference type="EMBL" id="JASSZA010000005">
    <property type="protein sequence ID" value="KAK2112730.1"/>
    <property type="molecule type" value="Genomic_DNA"/>
</dbReference>
<sequence>IATRDGTAEKDKDFKGKAQKQVQFNPGQTRATWRVRILSDGEHEQSETFQVVLSEPVLAALEFPTVATVEIIDPGD</sequence>
<keyword evidence="3" id="KW-0106">Calcium</keyword>
<dbReference type="Gene3D" id="2.60.40.2030">
    <property type="match status" value="1"/>
</dbReference>
<evidence type="ECO:0000256" key="3">
    <source>
        <dbReference type="ARBA" id="ARBA00022837"/>
    </source>
</evidence>
<dbReference type="InterPro" id="IPR003644">
    <property type="entry name" value="Calx_beta"/>
</dbReference>
<evidence type="ECO:0000313" key="7">
    <source>
        <dbReference type="Proteomes" id="UP001266305"/>
    </source>
</evidence>
<dbReference type="PANTHER" id="PTHR45739">
    <property type="entry name" value="MATRIX PROTEIN, PUTATIVE-RELATED"/>
    <property type="match status" value="1"/>
</dbReference>
<dbReference type="Pfam" id="PF03160">
    <property type="entry name" value="Calx-beta"/>
    <property type="match status" value="1"/>
</dbReference>
<evidence type="ECO:0000256" key="2">
    <source>
        <dbReference type="ARBA" id="ARBA00022737"/>
    </source>
</evidence>
<keyword evidence="1" id="KW-0732">Signal</keyword>
<dbReference type="Proteomes" id="UP001266305">
    <property type="component" value="Unassembled WGS sequence"/>
</dbReference>
<feature type="non-terminal residue" evidence="6">
    <location>
        <position position="1"/>
    </location>
</feature>